<feature type="domain" description="DUF7431" evidence="1">
    <location>
        <begin position="457"/>
        <end position="671"/>
    </location>
</feature>
<name>A0A2I1GZB0_9GLOM</name>
<evidence type="ECO:0000313" key="3">
    <source>
        <dbReference type="Proteomes" id="UP000234323"/>
    </source>
</evidence>
<dbReference type="Pfam" id="PF24209">
    <property type="entry name" value="DUF7431"/>
    <property type="match status" value="1"/>
</dbReference>
<protein>
    <recommendedName>
        <fullName evidence="1">DUF7431 domain-containing protein</fullName>
    </recommendedName>
</protein>
<keyword evidence="3" id="KW-1185">Reference proteome</keyword>
<dbReference type="InterPro" id="IPR055854">
    <property type="entry name" value="DUF7431"/>
</dbReference>
<dbReference type="VEuPathDB" id="FungiDB:RhiirFUN_020845"/>
<evidence type="ECO:0000313" key="2">
    <source>
        <dbReference type="EMBL" id="PKY51972.1"/>
    </source>
</evidence>
<dbReference type="Proteomes" id="UP000234323">
    <property type="component" value="Unassembled WGS sequence"/>
</dbReference>
<dbReference type="EMBL" id="LLXI01001113">
    <property type="protein sequence ID" value="PKY51972.1"/>
    <property type="molecule type" value="Genomic_DNA"/>
</dbReference>
<proteinExistence type="predicted"/>
<dbReference type="VEuPathDB" id="FungiDB:RhiirA1_445578"/>
<accession>A0A2I1GZB0</accession>
<evidence type="ECO:0000259" key="1">
    <source>
        <dbReference type="Pfam" id="PF24209"/>
    </source>
</evidence>
<dbReference type="AlphaFoldDB" id="A0A2I1GZB0"/>
<sequence length="674" mass="78916">MPVQIKKNISATAEEKNSGKISVNVYPPSEDPFCKNFERDKCLPEIRKELAGKMDKLLFTKSKCKINLEDEEEYKLIDIVEKDDSDNTFHLHLYSEYVMVSVQSAFDEPFRERLKLDDTLSTIREILKEKVIKMDEQLFFHEGDFILLENEDKEKLRSLFKKERSEDTYNLCLKVKVWEYLNELYQLDHGCEITDNRILRANERAFTMTKCKINRFPSPRYNATNYNKMNDQTTENLLSGNANFYTSAKFEISGNRDKGTKANSSDEYIEYCKSYLEFGDCLEPREEFITELGEIENCEDFKKIIKNYGHYIPTRIFMGGKIYKEEVGTSKIVSKGGSAKVDILNNGIGYSSSRSEEVHSQCTKESYVGFGKSDDEESRNEALKNEKNWEPIGYKNKIDIFELLTKNQKHKKLREKILEVIGQRILYSNIETLEATFSGCKPIIGSFKEIKQDFTIRNDFYIFAIILDKKGEKNDYFNCQIWLNKGTPQYIIHCISPDPSSKKYSKLQIKYMIIGNYTDFKSINYDELKNSNIQLEVIKGYELLGAESDNFIGISVFESENLIKQHIPIIGHHFYTDQNHVRVFTFSYRYSLDKKQCIGLDKKEYDNLPNFRFYTLKISNLKRQQFKKYSEITHHPKYFSLCSSEKICGSIFLKYTHKEIKLKVGNCSKHCDIW</sequence>
<organism evidence="2 3">
    <name type="scientific">Rhizophagus irregularis</name>
    <dbReference type="NCBI Taxonomy" id="588596"/>
    <lineage>
        <taxon>Eukaryota</taxon>
        <taxon>Fungi</taxon>
        <taxon>Fungi incertae sedis</taxon>
        <taxon>Mucoromycota</taxon>
        <taxon>Glomeromycotina</taxon>
        <taxon>Glomeromycetes</taxon>
        <taxon>Glomerales</taxon>
        <taxon>Glomeraceae</taxon>
        <taxon>Rhizophagus</taxon>
    </lineage>
</organism>
<gene>
    <name evidence="2" type="ORF">RhiirA4_495356</name>
</gene>
<reference evidence="2 3" key="1">
    <citation type="submission" date="2015-10" db="EMBL/GenBank/DDBJ databases">
        <title>Genome analyses suggest a sexual origin of heterokaryosis in a supposedly ancient asexual fungus.</title>
        <authorList>
            <person name="Ropars J."/>
            <person name="Sedzielewska K."/>
            <person name="Noel J."/>
            <person name="Charron P."/>
            <person name="Farinelli L."/>
            <person name="Marton T."/>
            <person name="Kruger M."/>
            <person name="Pelin A."/>
            <person name="Brachmann A."/>
            <person name="Corradi N."/>
        </authorList>
    </citation>
    <scope>NUCLEOTIDE SEQUENCE [LARGE SCALE GENOMIC DNA]</scope>
    <source>
        <strain evidence="2 3">A4</strain>
    </source>
</reference>
<comment type="caution">
    <text evidence="2">The sequence shown here is derived from an EMBL/GenBank/DDBJ whole genome shotgun (WGS) entry which is preliminary data.</text>
</comment>
<dbReference type="OrthoDB" id="2314052at2759"/>